<evidence type="ECO:0000256" key="4">
    <source>
        <dbReference type="ARBA" id="ARBA00022801"/>
    </source>
</evidence>
<organism evidence="11 12">
    <name type="scientific">Orchesella dallaii</name>
    <dbReference type="NCBI Taxonomy" id="48710"/>
    <lineage>
        <taxon>Eukaryota</taxon>
        <taxon>Metazoa</taxon>
        <taxon>Ecdysozoa</taxon>
        <taxon>Arthropoda</taxon>
        <taxon>Hexapoda</taxon>
        <taxon>Collembola</taxon>
        <taxon>Entomobryomorpha</taxon>
        <taxon>Entomobryoidea</taxon>
        <taxon>Orchesellidae</taxon>
        <taxon>Orchesellinae</taxon>
        <taxon>Orchesella</taxon>
    </lineage>
</organism>
<protein>
    <recommendedName>
        <fullName evidence="10">Cyclic nucleotide phosphodiesterase catalytic domain-containing protein</fullName>
    </recommendedName>
</protein>
<evidence type="ECO:0000256" key="5">
    <source>
        <dbReference type="ARBA" id="ARBA00022884"/>
    </source>
</evidence>
<sequence length="339" mass="38941">MEICSLTGKTSFLILSILLYQSSYFQCISGFSHFDGPSIVATFSEPLKPENNGNQTTVTPLFYGWFFNESIAESISIIGKKYFMEIYDTIPQFQTFVNDLMRKSNVTNPLEFYAKPLDPDSQLPDLHYHTTAKFCGRNDSDTQCTSYLHEVGQYLGRPYNMHLVGLFFTKNTYGIRLKLTADEQKLFREDTRENSAQTVVEEINEIDSLSLTNEHTRGFAYEPYYYNRKEQLEDMDHPFYPGIKFRPQKQNFHPTESRAHVTLGCAPGIQAVQTGLDLIQIIDMEVSSFTFHQDFTVGGKEVPEATLRQYKIYDEPGTNVFVVYPSEEMIAQALFDAYL</sequence>
<keyword evidence="12" id="KW-1185">Reference proteome</keyword>
<evidence type="ECO:0000256" key="3">
    <source>
        <dbReference type="ARBA" id="ARBA00022553"/>
    </source>
</evidence>
<evidence type="ECO:0000256" key="8">
    <source>
        <dbReference type="ARBA" id="ARBA00023289"/>
    </source>
</evidence>
<evidence type="ECO:0000256" key="6">
    <source>
        <dbReference type="ARBA" id="ARBA00023136"/>
    </source>
</evidence>
<dbReference type="InterPro" id="IPR009097">
    <property type="entry name" value="Cyclic_Pdiesterase"/>
</dbReference>
<evidence type="ECO:0000256" key="2">
    <source>
        <dbReference type="ARBA" id="ARBA00022481"/>
    </source>
</evidence>
<dbReference type="EMBL" id="CAXLJM020000160">
    <property type="protein sequence ID" value="CAL8144319.1"/>
    <property type="molecule type" value="Genomic_DNA"/>
</dbReference>
<keyword evidence="4" id="KW-0378">Hydrolase</keyword>
<keyword evidence="8" id="KW-0636">Prenylation</keyword>
<feature type="chain" id="PRO_5045986697" description="Cyclic nucleotide phosphodiesterase catalytic domain-containing protein" evidence="9">
    <location>
        <begin position="31"/>
        <end position="339"/>
    </location>
</feature>
<feature type="signal peptide" evidence="9">
    <location>
        <begin position="1"/>
        <end position="30"/>
    </location>
</feature>
<proteinExistence type="predicted"/>
<evidence type="ECO:0000313" key="11">
    <source>
        <dbReference type="EMBL" id="CAL8144319.1"/>
    </source>
</evidence>
<dbReference type="Gene3D" id="3.90.1740.10">
    <property type="entry name" value="2',3'-cyclic nucleotide 3'-phosphodiesterase superfamily"/>
    <property type="match status" value="1"/>
</dbReference>
<dbReference type="PANTHER" id="PTHR10156:SF0">
    <property type="entry name" value="2',3'-CYCLIC-NUCLEOTIDE 3'-PHOSPHODIESTERASE"/>
    <property type="match status" value="1"/>
</dbReference>
<evidence type="ECO:0000313" key="12">
    <source>
        <dbReference type="Proteomes" id="UP001642540"/>
    </source>
</evidence>
<name>A0ABP1S6K5_9HEXA</name>
<evidence type="ECO:0000256" key="9">
    <source>
        <dbReference type="SAM" id="SignalP"/>
    </source>
</evidence>
<keyword evidence="3" id="KW-0597">Phosphoprotein</keyword>
<gene>
    <name evidence="11" type="ORF">ODALV1_LOCUS30157</name>
</gene>
<dbReference type="PANTHER" id="PTHR10156">
    <property type="entry name" value="2',3'-CYCLIC-NUCLEOTIDE 3'-PHOSPHODIESTERASE"/>
    <property type="match status" value="1"/>
</dbReference>
<dbReference type="InterPro" id="IPR047325">
    <property type="entry name" value="CNPase_cat"/>
</dbReference>
<reference evidence="11 12" key="1">
    <citation type="submission" date="2024-08" db="EMBL/GenBank/DDBJ databases">
        <authorList>
            <person name="Cucini C."/>
            <person name="Frati F."/>
        </authorList>
    </citation>
    <scope>NUCLEOTIDE SEQUENCE [LARGE SCALE GENOMIC DNA]</scope>
</reference>
<feature type="domain" description="Cyclic nucleotide phosphodiesterase catalytic" evidence="10">
    <location>
        <begin position="60"/>
        <end position="196"/>
    </location>
</feature>
<keyword evidence="5" id="KW-0694">RNA-binding</keyword>
<evidence type="ECO:0000259" key="10">
    <source>
        <dbReference type="Pfam" id="PF05881"/>
    </source>
</evidence>
<accession>A0ABP1S6K5</accession>
<keyword evidence="7" id="KW-0449">Lipoprotein</keyword>
<comment type="subcellular location">
    <subcellularLocation>
        <location evidence="1">Membrane</location>
        <topology evidence="1">Lipid-anchor</topology>
    </subcellularLocation>
</comment>
<evidence type="ECO:0000256" key="7">
    <source>
        <dbReference type="ARBA" id="ARBA00023288"/>
    </source>
</evidence>
<evidence type="ECO:0000256" key="1">
    <source>
        <dbReference type="ARBA" id="ARBA00004635"/>
    </source>
</evidence>
<keyword evidence="9" id="KW-0732">Signal</keyword>
<dbReference type="SUPFAM" id="SSF55144">
    <property type="entry name" value="LigT-like"/>
    <property type="match status" value="1"/>
</dbReference>
<feature type="domain" description="Cyclic nucleotide phosphodiesterase catalytic" evidence="10">
    <location>
        <begin position="245"/>
        <end position="287"/>
    </location>
</feature>
<dbReference type="Proteomes" id="UP001642540">
    <property type="component" value="Unassembled WGS sequence"/>
</dbReference>
<dbReference type="InterPro" id="IPR008431">
    <property type="entry name" value="CNPase"/>
</dbReference>
<keyword evidence="2" id="KW-0488">Methylation</keyword>
<keyword evidence="6" id="KW-0472">Membrane</keyword>
<dbReference type="Pfam" id="PF05881">
    <property type="entry name" value="CNPase"/>
    <property type="match status" value="2"/>
</dbReference>
<comment type="caution">
    <text evidence="11">The sequence shown here is derived from an EMBL/GenBank/DDBJ whole genome shotgun (WGS) entry which is preliminary data.</text>
</comment>